<dbReference type="HOGENOM" id="CLU_1992938_0_0_1"/>
<organism evidence="1 2">
    <name type="scientific">Hypocrea jecorina (strain ATCC 56765 / BCRC 32924 / NRRL 11460 / Rut C-30)</name>
    <name type="common">Trichoderma reesei</name>
    <dbReference type="NCBI Taxonomy" id="1344414"/>
    <lineage>
        <taxon>Eukaryota</taxon>
        <taxon>Fungi</taxon>
        <taxon>Dikarya</taxon>
        <taxon>Ascomycota</taxon>
        <taxon>Pezizomycotina</taxon>
        <taxon>Sordariomycetes</taxon>
        <taxon>Hypocreomycetidae</taxon>
        <taxon>Hypocreales</taxon>
        <taxon>Hypocreaceae</taxon>
        <taxon>Trichoderma</taxon>
    </lineage>
</organism>
<dbReference type="KEGG" id="trr:M419DRAFT_77970"/>
<protein>
    <submittedName>
        <fullName evidence="1">Uncharacterized protein</fullName>
    </submittedName>
</protein>
<evidence type="ECO:0000313" key="1">
    <source>
        <dbReference type="EMBL" id="ETS02374.1"/>
    </source>
</evidence>
<dbReference type="AlphaFoldDB" id="A0A024SAN0"/>
<reference evidence="2" key="1">
    <citation type="journal article" date="2013" name="Ind. Biotechnol.">
        <title>Comparative genomics analysis of Trichoderma reesei strains.</title>
        <authorList>
            <person name="Koike H."/>
            <person name="Aerts A."/>
            <person name="LaButti K."/>
            <person name="Grigoriev I.V."/>
            <person name="Baker S.E."/>
        </authorList>
    </citation>
    <scope>NUCLEOTIDE SEQUENCE [LARGE SCALE GENOMIC DNA]</scope>
    <source>
        <strain evidence="2">ATCC 56765 / BCRC 32924 / NRRL 11460 / Rut C-30</strain>
    </source>
</reference>
<proteinExistence type="predicted"/>
<accession>A0A024SAN0</accession>
<dbReference type="Proteomes" id="UP000024376">
    <property type="component" value="Unassembled WGS sequence"/>
</dbReference>
<name>A0A024SAN0_HYPJR</name>
<sequence length="125" mass="14078">MISPIEVEAAEMSAYLSTIALNNVHVRTLRVRNNFHPHWSTKIRKNSAEIGATYGALSRASPQPHVDVGCFRLGDRSSLNPSRSFWRERGWYRVAPVSLTGSLLPSHVIQSHTNSIRLNFFSSFI</sequence>
<evidence type="ECO:0000313" key="2">
    <source>
        <dbReference type="Proteomes" id="UP000024376"/>
    </source>
</evidence>
<gene>
    <name evidence="1" type="ORF">M419DRAFT_77970</name>
</gene>
<dbReference type="EMBL" id="KI911145">
    <property type="protein sequence ID" value="ETS02374.1"/>
    <property type="molecule type" value="Genomic_DNA"/>
</dbReference>